<evidence type="ECO:0000313" key="22">
    <source>
        <dbReference type="EMBL" id="OGE65495.1"/>
    </source>
</evidence>
<keyword evidence="11 21" id="KW-0472">Membrane</keyword>
<evidence type="ECO:0000256" key="5">
    <source>
        <dbReference type="ARBA" id="ARBA00022676"/>
    </source>
</evidence>
<dbReference type="GO" id="GO:0008360">
    <property type="term" value="P:regulation of cell shape"/>
    <property type="evidence" value="ECO:0007669"/>
    <property type="project" value="UniProtKB-KW"/>
</dbReference>
<dbReference type="GO" id="GO:0032153">
    <property type="term" value="C:cell division site"/>
    <property type="evidence" value="ECO:0007669"/>
    <property type="project" value="TreeGrafter"/>
</dbReference>
<evidence type="ECO:0000256" key="9">
    <source>
        <dbReference type="ARBA" id="ARBA00022984"/>
    </source>
</evidence>
<evidence type="ECO:0000313" key="23">
    <source>
        <dbReference type="Proteomes" id="UP000178017"/>
    </source>
</evidence>
<evidence type="ECO:0000256" key="18">
    <source>
        <dbReference type="ARBA" id="ARBA00041418"/>
    </source>
</evidence>
<dbReference type="AlphaFoldDB" id="A0A1F5MJG2"/>
<dbReference type="GO" id="GO:0008955">
    <property type="term" value="F:peptidoglycan glycosyltransferase activity"/>
    <property type="evidence" value="ECO:0007669"/>
    <property type="project" value="UniProtKB-EC"/>
</dbReference>
<dbReference type="InterPro" id="IPR013437">
    <property type="entry name" value="FtsW"/>
</dbReference>
<dbReference type="InterPro" id="IPR001182">
    <property type="entry name" value="FtsW/RodA"/>
</dbReference>
<keyword evidence="8" id="KW-0133">Cell shape</keyword>
<keyword evidence="13" id="KW-0961">Cell wall biogenesis/degradation</keyword>
<evidence type="ECO:0000256" key="2">
    <source>
        <dbReference type="ARBA" id="ARBA00004752"/>
    </source>
</evidence>
<feature type="transmembrane region" description="Helical" evidence="21">
    <location>
        <begin position="304"/>
        <end position="326"/>
    </location>
</feature>
<protein>
    <recommendedName>
        <fullName evidence="17">Probable peptidoglycan glycosyltransferase FtsW</fullName>
        <ecNumber evidence="19">2.4.99.28</ecNumber>
    </recommendedName>
    <alternativeName>
        <fullName evidence="18">Cell division protein FtsW</fullName>
    </alternativeName>
    <alternativeName>
        <fullName evidence="15">Cell wall polymerase</fullName>
    </alternativeName>
    <alternativeName>
        <fullName evidence="14">Peptidoglycan polymerase</fullName>
    </alternativeName>
</protein>
<dbReference type="GO" id="GO:0005886">
    <property type="term" value="C:plasma membrane"/>
    <property type="evidence" value="ECO:0007669"/>
    <property type="project" value="UniProtKB-SubCell"/>
</dbReference>
<keyword evidence="9" id="KW-0573">Peptidoglycan synthesis</keyword>
<evidence type="ECO:0000256" key="20">
    <source>
        <dbReference type="ARBA" id="ARBA00049902"/>
    </source>
</evidence>
<evidence type="ECO:0000256" key="19">
    <source>
        <dbReference type="ARBA" id="ARBA00044770"/>
    </source>
</evidence>
<evidence type="ECO:0000256" key="12">
    <source>
        <dbReference type="ARBA" id="ARBA00023306"/>
    </source>
</evidence>
<keyword evidence="12" id="KW-0131">Cell cycle</keyword>
<evidence type="ECO:0000256" key="7">
    <source>
        <dbReference type="ARBA" id="ARBA00022692"/>
    </source>
</evidence>
<keyword evidence="4 22" id="KW-0132">Cell division</keyword>
<dbReference type="PANTHER" id="PTHR30474:SF2">
    <property type="entry name" value="PEPTIDOGLYCAN GLYCOSYLTRANSFERASE FTSW-RELATED"/>
    <property type="match status" value="1"/>
</dbReference>
<proteinExistence type="inferred from homology"/>
<keyword evidence="7 21" id="KW-0812">Transmembrane</keyword>
<keyword evidence="6" id="KW-0808">Transferase</keyword>
<comment type="caution">
    <text evidence="22">The sequence shown here is derived from an EMBL/GenBank/DDBJ whole genome shotgun (WGS) entry which is preliminary data.</text>
</comment>
<dbReference type="EC" id="2.4.99.28" evidence="19"/>
<evidence type="ECO:0000256" key="1">
    <source>
        <dbReference type="ARBA" id="ARBA00004651"/>
    </source>
</evidence>
<organism evidence="22 23">
    <name type="scientific">Candidatus Daviesbacteria bacterium RIFCSPLOWO2_01_FULL_40_24</name>
    <dbReference type="NCBI Taxonomy" id="1797787"/>
    <lineage>
        <taxon>Bacteria</taxon>
        <taxon>Candidatus Daviesiibacteriota</taxon>
    </lineage>
</organism>
<comment type="pathway">
    <text evidence="2">Cell wall biogenesis; peptidoglycan biosynthesis.</text>
</comment>
<keyword evidence="3" id="KW-1003">Cell membrane</keyword>
<evidence type="ECO:0000256" key="10">
    <source>
        <dbReference type="ARBA" id="ARBA00022989"/>
    </source>
</evidence>
<evidence type="ECO:0000256" key="16">
    <source>
        <dbReference type="ARBA" id="ARBA00038053"/>
    </source>
</evidence>
<evidence type="ECO:0000256" key="13">
    <source>
        <dbReference type="ARBA" id="ARBA00023316"/>
    </source>
</evidence>
<dbReference type="GO" id="GO:0009252">
    <property type="term" value="P:peptidoglycan biosynthetic process"/>
    <property type="evidence" value="ECO:0007669"/>
    <property type="project" value="UniProtKB-KW"/>
</dbReference>
<keyword evidence="10 21" id="KW-1133">Transmembrane helix</keyword>
<feature type="transmembrane region" description="Helical" evidence="21">
    <location>
        <begin position="12"/>
        <end position="30"/>
    </location>
</feature>
<sequence length="360" mass="39082">MFNQRPKFDLPLLGVVIFLTLFGLLMVYDASLSEAFNDFGDAHYFIKQQIIWVGLGLVGLVFFSFFKYQYLQKVALPFFLVSVLLLLLVFIPGLGVSAGGAHRWLKIESITVQPAEVVKFATIIFLATLFKTQVRTKLFLLIVVVVSVLVGLLQKDLGSAIVFNLIAFGMYFLANGPILYFIPLLVLGVLGVIGFIVTSTYRVKRVLAFLDPFSDPQGYSYHISQVLIALGSGGFFGLGIGQSRQKYSFIPEVTTDSIFSVVGEEFGFLGGIILISLFAFLLIKGLNIAERAPDVFGKLLASGLTLWLGSQAVVNLAAMVSLIPLTGVPLPFISYGGSAILANLAAIGILLNISKQSSKT</sequence>
<comment type="similarity">
    <text evidence="16">Belongs to the SEDS family. FtsW subfamily.</text>
</comment>
<evidence type="ECO:0000256" key="6">
    <source>
        <dbReference type="ARBA" id="ARBA00022679"/>
    </source>
</evidence>
<dbReference type="GO" id="GO:0071555">
    <property type="term" value="P:cell wall organization"/>
    <property type="evidence" value="ECO:0007669"/>
    <property type="project" value="UniProtKB-KW"/>
</dbReference>
<comment type="subcellular location">
    <subcellularLocation>
        <location evidence="1">Cell membrane</location>
        <topology evidence="1">Multi-pass membrane protein</topology>
    </subcellularLocation>
</comment>
<evidence type="ECO:0000256" key="8">
    <source>
        <dbReference type="ARBA" id="ARBA00022960"/>
    </source>
</evidence>
<dbReference type="Proteomes" id="UP000178017">
    <property type="component" value="Unassembled WGS sequence"/>
</dbReference>
<feature type="transmembrane region" description="Helical" evidence="21">
    <location>
        <begin position="110"/>
        <end position="130"/>
    </location>
</feature>
<feature type="transmembrane region" description="Helical" evidence="21">
    <location>
        <begin position="266"/>
        <end position="283"/>
    </location>
</feature>
<dbReference type="EMBL" id="MFDO01000018">
    <property type="protein sequence ID" value="OGE65495.1"/>
    <property type="molecule type" value="Genomic_DNA"/>
</dbReference>
<dbReference type="PANTHER" id="PTHR30474">
    <property type="entry name" value="CELL CYCLE PROTEIN"/>
    <property type="match status" value="1"/>
</dbReference>
<evidence type="ECO:0000256" key="15">
    <source>
        <dbReference type="ARBA" id="ARBA00033270"/>
    </source>
</evidence>
<dbReference type="Pfam" id="PF01098">
    <property type="entry name" value="FTSW_RODA_SPOVE"/>
    <property type="match status" value="1"/>
</dbReference>
<feature type="transmembrane region" description="Helical" evidence="21">
    <location>
        <begin position="219"/>
        <end position="240"/>
    </location>
</feature>
<evidence type="ECO:0000256" key="14">
    <source>
        <dbReference type="ARBA" id="ARBA00032370"/>
    </source>
</evidence>
<feature type="transmembrane region" description="Helical" evidence="21">
    <location>
        <begin position="50"/>
        <end position="66"/>
    </location>
</feature>
<dbReference type="GO" id="GO:0015648">
    <property type="term" value="F:lipid-linked peptidoglycan transporter activity"/>
    <property type="evidence" value="ECO:0007669"/>
    <property type="project" value="TreeGrafter"/>
</dbReference>
<accession>A0A1F5MJG2</accession>
<reference evidence="22 23" key="1">
    <citation type="journal article" date="2016" name="Nat. Commun.">
        <title>Thousands of microbial genomes shed light on interconnected biogeochemical processes in an aquifer system.</title>
        <authorList>
            <person name="Anantharaman K."/>
            <person name="Brown C.T."/>
            <person name="Hug L.A."/>
            <person name="Sharon I."/>
            <person name="Castelle C.J."/>
            <person name="Probst A.J."/>
            <person name="Thomas B.C."/>
            <person name="Singh A."/>
            <person name="Wilkins M.J."/>
            <person name="Karaoz U."/>
            <person name="Brodie E.L."/>
            <person name="Williams K.H."/>
            <person name="Hubbard S.S."/>
            <person name="Banfield J.F."/>
        </authorList>
    </citation>
    <scope>NUCLEOTIDE SEQUENCE [LARGE SCALE GENOMIC DNA]</scope>
</reference>
<feature type="transmembrane region" description="Helical" evidence="21">
    <location>
        <begin position="178"/>
        <end position="198"/>
    </location>
</feature>
<evidence type="ECO:0000256" key="4">
    <source>
        <dbReference type="ARBA" id="ARBA00022618"/>
    </source>
</evidence>
<feature type="transmembrane region" description="Helical" evidence="21">
    <location>
        <begin position="332"/>
        <end position="353"/>
    </location>
</feature>
<evidence type="ECO:0000256" key="3">
    <source>
        <dbReference type="ARBA" id="ARBA00022475"/>
    </source>
</evidence>
<feature type="transmembrane region" description="Helical" evidence="21">
    <location>
        <begin position="78"/>
        <end position="98"/>
    </location>
</feature>
<evidence type="ECO:0000256" key="17">
    <source>
        <dbReference type="ARBA" id="ARBA00041185"/>
    </source>
</evidence>
<gene>
    <name evidence="22" type="ORF">A3B49_00745</name>
</gene>
<keyword evidence="5" id="KW-0328">Glycosyltransferase</keyword>
<feature type="transmembrane region" description="Helical" evidence="21">
    <location>
        <begin position="139"/>
        <end position="172"/>
    </location>
</feature>
<evidence type="ECO:0000256" key="21">
    <source>
        <dbReference type="SAM" id="Phobius"/>
    </source>
</evidence>
<evidence type="ECO:0000256" key="11">
    <source>
        <dbReference type="ARBA" id="ARBA00023136"/>
    </source>
</evidence>
<dbReference type="GO" id="GO:0051301">
    <property type="term" value="P:cell division"/>
    <property type="evidence" value="ECO:0007669"/>
    <property type="project" value="UniProtKB-KW"/>
</dbReference>
<dbReference type="NCBIfam" id="TIGR02614">
    <property type="entry name" value="ftsW"/>
    <property type="match status" value="1"/>
</dbReference>
<comment type="catalytic activity">
    <reaction evidence="20">
        <text>[GlcNAc-(1-&gt;4)-Mur2Ac(oyl-L-Ala-gamma-D-Glu-L-Lys-D-Ala-D-Ala)](n)-di-trans,octa-cis-undecaprenyl diphosphate + beta-D-GlcNAc-(1-&gt;4)-Mur2Ac(oyl-L-Ala-gamma-D-Glu-L-Lys-D-Ala-D-Ala)-di-trans,octa-cis-undecaprenyl diphosphate = [GlcNAc-(1-&gt;4)-Mur2Ac(oyl-L-Ala-gamma-D-Glu-L-Lys-D-Ala-D-Ala)](n+1)-di-trans,octa-cis-undecaprenyl diphosphate + di-trans,octa-cis-undecaprenyl diphosphate + H(+)</text>
        <dbReference type="Rhea" id="RHEA:23708"/>
        <dbReference type="Rhea" id="RHEA-COMP:9602"/>
        <dbReference type="Rhea" id="RHEA-COMP:9603"/>
        <dbReference type="ChEBI" id="CHEBI:15378"/>
        <dbReference type="ChEBI" id="CHEBI:58405"/>
        <dbReference type="ChEBI" id="CHEBI:60033"/>
        <dbReference type="ChEBI" id="CHEBI:78435"/>
        <dbReference type="EC" id="2.4.99.28"/>
    </reaction>
</comment>
<name>A0A1F5MJG2_9BACT</name>